<accession>A0A6C0HLK3</accession>
<evidence type="ECO:0000313" key="2">
    <source>
        <dbReference type="EMBL" id="QHT81369.1"/>
    </source>
</evidence>
<dbReference type="EMBL" id="MN739981">
    <property type="protein sequence ID" value="QHT81369.1"/>
    <property type="molecule type" value="Genomic_DNA"/>
</dbReference>
<proteinExistence type="predicted"/>
<keyword evidence="1" id="KW-0175">Coiled coil</keyword>
<dbReference type="AlphaFoldDB" id="A0A6C0HLK3"/>
<reference evidence="2" key="1">
    <citation type="journal article" date="2020" name="Nature">
        <title>Giant virus diversity and host interactions through global metagenomics.</title>
        <authorList>
            <person name="Schulz F."/>
            <person name="Roux S."/>
            <person name="Paez-Espino D."/>
            <person name="Jungbluth S."/>
            <person name="Walsh D.A."/>
            <person name="Denef V.J."/>
            <person name="McMahon K.D."/>
            <person name="Konstantinidis K.T."/>
            <person name="Eloe-Fadrosh E.A."/>
            <person name="Kyrpides N.C."/>
            <person name="Woyke T."/>
        </authorList>
    </citation>
    <scope>NUCLEOTIDE SEQUENCE</scope>
    <source>
        <strain evidence="2">GVMAG-M-3300023184-13</strain>
    </source>
</reference>
<organism evidence="2">
    <name type="scientific">viral metagenome</name>
    <dbReference type="NCBI Taxonomy" id="1070528"/>
    <lineage>
        <taxon>unclassified sequences</taxon>
        <taxon>metagenomes</taxon>
        <taxon>organismal metagenomes</taxon>
    </lineage>
</organism>
<protein>
    <submittedName>
        <fullName evidence="2">Uncharacterized protein</fullName>
    </submittedName>
</protein>
<evidence type="ECO:0000256" key="1">
    <source>
        <dbReference type="SAM" id="Coils"/>
    </source>
</evidence>
<feature type="coiled-coil region" evidence="1">
    <location>
        <begin position="1"/>
        <end position="62"/>
    </location>
</feature>
<sequence length="90" mass="11039">MDNTLDEINKLKKENAEQKQIIQDLEIRLKKYTNNQGHKKYLEQHKEQIQTLQKNYINKLKEENPEKLKEYWQRANQKRKNKKISQQSTI</sequence>
<name>A0A6C0HLK3_9ZZZZ</name>